<keyword evidence="17" id="KW-1185">Reference proteome</keyword>
<comment type="subcellular location">
    <subcellularLocation>
        <location evidence="1">Cell inner membrane</location>
        <topology evidence="1">Multi-pass membrane protein</topology>
    </subcellularLocation>
    <subcellularLocation>
        <location evidence="14">Cell membrane</location>
        <topology evidence="14">Multi-pass membrane protein</topology>
    </subcellularLocation>
</comment>
<dbReference type="InterPro" id="IPR050183">
    <property type="entry name" value="DsbB"/>
</dbReference>
<keyword evidence="3 14" id="KW-0813">Transport</keyword>
<feature type="transmembrane region" description="Helical" evidence="15">
    <location>
        <begin position="133"/>
        <end position="153"/>
    </location>
</feature>
<dbReference type="Gene3D" id="1.20.1550.10">
    <property type="entry name" value="DsbB-like"/>
    <property type="match status" value="1"/>
</dbReference>
<dbReference type="PANTHER" id="PTHR36570">
    <property type="entry name" value="DISULFIDE BOND FORMATION PROTEIN B"/>
    <property type="match status" value="1"/>
</dbReference>
<evidence type="ECO:0000256" key="12">
    <source>
        <dbReference type="ARBA" id="ARBA00023186"/>
    </source>
</evidence>
<evidence type="ECO:0000256" key="8">
    <source>
        <dbReference type="ARBA" id="ARBA00022989"/>
    </source>
</evidence>
<dbReference type="EMBL" id="JAQQFR010000011">
    <property type="protein sequence ID" value="MFL9880140.1"/>
    <property type="molecule type" value="Genomic_DNA"/>
</dbReference>
<evidence type="ECO:0000256" key="9">
    <source>
        <dbReference type="ARBA" id="ARBA00023002"/>
    </source>
</evidence>
<gene>
    <name evidence="14" type="primary">dsbB</name>
    <name evidence="16" type="ORF">PQR63_17195</name>
</gene>
<name>A0ABW8ZC90_9BURK</name>
<proteinExistence type="inferred from homology"/>
<comment type="function">
    <text evidence="14">Required for disulfide bond formation in some periplasmic proteins. Acts by oxidizing the DsbA protein.</text>
</comment>
<dbReference type="InterPro" id="IPR023380">
    <property type="entry name" value="DsbB-like_sf"/>
</dbReference>
<feature type="topological domain" description="Cytoplasmic" evidence="14">
    <location>
        <begin position="1"/>
        <end position="7"/>
    </location>
</feature>
<dbReference type="HAMAP" id="MF_00286">
    <property type="entry name" value="DsbB"/>
    <property type="match status" value="1"/>
</dbReference>
<keyword evidence="10 14" id="KW-0472">Membrane</keyword>
<keyword evidence="8 14" id="KW-1133">Transmembrane helix</keyword>
<keyword evidence="6 14" id="KW-0812">Transmembrane</keyword>
<accession>A0ABW8ZC90</accession>
<keyword evidence="13 14" id="KW-0676">Redox-active center</keyword>
<keyword evidence="5" id="KW-0997">Cell inner membrane</keyword>
<dbReference type="NCBIfam" id="NF002552">
    <property type="entry name" value="PRK02110.1"/>
    <property type="match status" value="1"/>
</dbReference>
<evidence type="ECO:0000256" key="2">
    <source>
        <dbReference type="ARBA" id="ARBA00008823"/>
    </source>
</evidence>
<keyword evidence="4 14" id="KW-1003">Cell membrane</keyword>
<feature type="transmembrane region" description="Helical" evidence="15">
    <location>
        <begin position="38"/>
        <end position="57"/>
    </location>
</feature>
<dbReference type="InterPro" id="IPR022920">
    <property type="entry name" value="Disulphide_bond_form_DsbB"/>
</dbReference>
<comment type="caution">
    <text evidence="16">The sequence shown here is derived from an EMBL/GenBank/DDBJ whole genome shotgun (WGS) entry which is preliminary data.</text>
</comment>
<feature type="topological domain" description="Cytoplasmic" evidence="14">
    <location>
        <begin position="155"/>
        <end position="156"/>
    </location>
</feature>
<comment type="similarity">
    <text evidence="2 14">Belongs to the DsbB family.</text>
</comment>
<evidence type="ECO:0000256" key="13">
    <source>
        <dbReference type="ARBA" id="ARBA00023284"/>
    </source>
</evidence>
<evidence type="ECO:0000256" key="7">
    <source>
        <dbReference type="ARBA" id="ARBA00022982"/>
    </source>
</evidence>
<dbReference type="InterPro" id="IPR003752">
    <property type="entry name" value="DiS_bond_form_DsbB/BdbC"/>
</dbReference>
<organism evidence="16 17">
    <name type="scientific">Herbaspirillum rhizosphaerae</name>
    <dbReference type="NCBI Taxonomy" id="346179"/>
    <lineage>
        <taxon>Bacteria</taxon>
        <taxon>Pseudomonadati</taxon>
        <taxon>Pseudomonadota</taxon>
        <taxon>Betaproteobacteria</taxon>
        <taxon>Burkholderiales</taxon>
        <taxon>Oxalobacteraceae</taxon>
        <taxon>Herbaspirillum</taxon>
    </lineage>
</organism>
<keyword evidence="12 14" id="KW-0143">Chaperone</keyword>
<evidence type="ECO:0000256" key="3">
    <source>
        <dbReference type="ARBA" id="ARBA00022448"/>
    </source>
</evidence>
<keyword evidence="7 14" id="KW-0249">Electron transport</keyword>
<dbReference type="SUPFAM" id="SSF158442">
    <property type="entry name" value="DsbB-like"/>
    <property type="match status" value="1"/>
</dbReference>
<evidence type="ECO:0000313" key="17">
    <source>
        <dbReference type="Proteomes" id="UP001629214"/>
    </source>
</evidence>
<evidence type="ECO:0000256" key="10">
    <source>
        <dbReference type="ARBA" id="ARBA00023136"/>
    </source>
</evidence>
<evidence type="ECO:0000256" key="6">
    <source>
        <dbReference type="ARBA" id="ARBA00022692"/>
    </source>
</evidence>
<evidence type="ECO:0000256" key="5">
    <source>
        <dbReference type="ARBA" id="ARBA00022519"/>
    </source>
</evidence>
<evidence type="ECO:0000256" key="1">
    <source>
        <dbReference type="ARBA" id="ARBA00004429"/>
    </source>
</evidence>
<dbReference type="PANTHER" id="PTHR36570:SF3">
    <property type="entry name" value="DISULFIDE BOND FORMATION PROTEIN B"/>
    <property type="match status" value="1"/>
</dbReference>
<feature type="disulfide bond" description="Redox-active" evidence="14">
    <location>
        <begin position="34"/>
        <end position="37"/>
    </location>
</feature>
<sequence>MKSSKSLFLSVALLCIALLGAALYLQIVEEMMPCPLCIIQRYIFVAIAIICIIFAFLPPGSAKLGAGLGVLAALGGIATAGWHLWVQAHPGTSCGIDPLETSLNTVPTANMFPLLFKADGLCANPYPFLGLSIPQWSLIWFAIIAILLARRVFKRG</sequence>
<protein>
    <recommendedName>
        <fullName evidence="14">Disulfide bond formation protein B</fullName>
    </recommendedName>
    <alternativeName>
        <fullName evidence="14">Disulfide oxidoreductase</fullName>
    </alternativeName>
</protein>
<comment type="caution">
    <text evidence="14">Lacks conserved residue(s) required for the propagation of feature annotation.</text>
</comment>
<evidence type="ECO:0000313" key="16">
    <source>
        <dbReference type="EMBL" id="MFL9880140.1"/>
    </source>
</evidence>
<evidence type="ECO:0000256" key="14">
    <source>
        <dbReference type="HAMAP-Rule" id="MF_00286"/>
    </source>
</evidence>
<dbReference type="Proteomes" id="UP001629214">
    <property type="component" value="Unassembled WGS sequence"/>
</dbReference>
<evidence type="ECO:0000256" key="15">
    <source>
        <dbReference type="SAM" id="Phobius"/>
    </source>
</evidence>
<reference evidence="16 17" key="1">
    <citation type="journal article" date="2024" name="Chem. Sci.">
        <title>Discovery of megapolipeptins by genome mining of a Burkholderiales bacteria collection.</title>
        <authorList>
            <person name="Paulo B.S."/>
            <person name="Recchia M.J.J."/>
            <person name="Lee S."/>
            <person name="Fergusson C.H."/>
            <person name="Romanowski S.B."/>
            <person name="Hernandez A."/>
            <person name="Krull N."/>
            <person name="Liu D.Y."/>
            <person name="Cavanagh H."/>
            <person name="Bos A."/>
            <person name="Gray C.A."/>
            <person name="Murphy B.T."/>
            <person name="Linington R.G."/>
            <person name="Eustaquio A.S."/>
        </authorList>
    </citation>
    <scope>NUCLEOTIDE SEQUENCE [LARGE SCALE GENOMIC DNA]</scope>
    <source>
        <strain evidence="16 17">RL21-008-BIB-B</strain>
    </source>
</reference>
<keyword evidence="9 14" id="KW-0560">Oxidoreductase</keyword>
<dbReference type="RefSeq" id="WP_408169211.1">
    <property type="nucleotide sequence ID" value="NZ_JAQQFR010000011.1"/>
</dbReference>
<keyword evidence="11 14" id="KW-1015">Disulfide bond</keyword>
<feature type="transmembrane region" description="Helical" evidence="15">
    <location>
        <begin position="64"/>
        <end position="85"/>
    </location>
</feature>
<dbReference type="Pfam" id="PF02600">
    <property type="entry name" value="DsbB"/>
    <property type="match status" value="1"/>
</dbReference>
<evidence type="ECO:0000256" key="11">
    <source>
        <dbReference type="ARBA" id="ARBA00023157"/>
    </source>
</evidence>
<feature type="topological domain" description="Periplasmic" evidence="14">
    <location>
        <begin position="25"/>
        <end position="42"/>
    </location>
</feature>
<evidence type="ECO:0000256" key="4">
    <source>
        <dbReference type="ARBA" id="ARBA00022475"/>
    </source>
</evidence>